<dbReference type="EMBL" id="JAKNFS010000029">
    <property type="protein sequence ID" value="MCG4767011.1"/>
    <property type="molecule type" value="Genomic_DNA"/>
</dbReference>
<protein>
    <submittedName>
        <fullName evidence="1">Uncharacterized protein</fullName>
    </submittedName>
</protein>
<sequence length="138" mass="16006">MNFTSTSEIKARVYELYLTEDQELNSNFFDFHVRNLRSTLLKTYAEIQKAINGDAVVLLKNSIETRHGSEIQVNGILSSWKEIGEIYAENRNGLYDGNYKEFLEEYNGKENLTGLYRLMDPVYTDSKSITGVKLDFIW</sequence>
<evidence type="ECO:0000313" key="1">
    <source>
        <dbReference type="EMBL" id="MCG4767011.1"/>
    </source>
</evidence>
<accession>A0AAE3F582</accession>
<dbReference type="Proteomes" id="UP001199915">
    <property type="component" value="Unassembled WGS sequence"/>
</dbReference>
<name>A0AAE3F582_9FIRM</name>
<gene>
    <name evidence="1" type="ORF">L0N21_16080</name>
</gene>
<organism evidence="1 2">
    <name type="scientific">Fusicatenibacter saccharivorans</name>
    <dbReference type="NCBI Taxonomy" id="1150298"/>
    <lineage>
        <taxon>Bacteria</taxon>
        <taxon>Bacillati</taxon>
        <taxon>Bacillota</taxon>
        <taxon>Clostridia</taxon>
        <taxon>Lachnospirales</taxon>
        <taxon>Lachnospiraceae</taxon>
        <taxon>Fusicatenibacter</taxon>
    </lineage>
</organism>
<evidence type="ECO:0000313" key="2">
    <source>
        <dbReference type="Proteomes" id="UP001199915"/>
    </source>
</evidence>
<comment type="caution">
    <text evidence="1">The sequence shown here is derived from an EMBL/GenBank/DDBJ whole genome shotgun (WGS) entry which is preliminary data.</text>
</comment>
<reference evidence="1" key="1">
    <citation type="submission" date="2022-01" db="EMBL/GenBank/DDBJ databases">
        <title>Collection of gut derived symbiotic bacterial strains cultured from healthy donors.</title>
        <authorList>
            <person name="Lin H."/>
            <person name="Kohout C."/>
            <person name="Waligurski E."/>
            <person name="Pamer E.G."/>
        </authorList>
    </citation>
    <scope>NUCLEOTIDE SEQUENCE</scope>
    <source>
        <strain evidence="1">DFI.5.49</strain>
    </source>
</reference>
<dbReference type="RefSeq" id="WP_117802171.1">
    <property type="nucleotide sequence ID" value="NZ_JAKNFS010000029.1"/>
</dbReference>
<dbReference type="AlphaFoldDB" id="A0AAE3F582"/>
<proteinExistence type="predicted"/>